<dbReference type="Proteomes" id="UP001209570">
    <property type="component" value="Unassembled WGS sequence"/>
</dbReference>
<feature type="region of interest" description="Disordered" evidence="1">
    <location>
        <begin position="1"/>
        <end position="140"/>
    </location>
</feature>
<dbReference type="AlphaFoldDB" id="A0AAD5QD18"/>
<dbReference type="InterPro" id="IPR038060">
    <property type="entry name" value="C12orf66-like_central_sf"/>
</dbReference>
<feature type="compositionally biased region" description="Low complexity" evidence="1">
    <location>
        <begin position="28"/>
        <end position="47"/>
    </location>
</feature>
<dbReference type="PANTHER" id="PTHR31581">
    <property type="entry name" value="KICSTOR COMPLEX PROTEIN C12ORF66"/>
    <property type="match status" value="1"/>
</dbReference>
<dbReference type="SUPFAM" id="SSF158548">
    <property type="entry name" value="FLJ32549 domain-like"/>
    <property type="match status" value="1"/>
</dbReference>
<evidence type="ECO:0000256" key="1">
    <source>
        <dbReference type="SAM" id="MobiDB-lite"/>
    </source>
</evidence>
<dbReference type="InterPro" id="IPR018544">
    <property type="entry name" value="KICS_2"/>
</dbReference>
<feature type="region of interest" description="Disordered" evidence="1">
    <location>
        <begin position="487"/>
        <end position="514"/>
    </location>
</feature>
<evidence type="ECO:0000313" key="3">
    <source>
        <dbReference type="Proteomes" id="UP001209570"/>
    </source>
</evidence>
<gene>
    <name evidence="2" type="ORF">P43SY_000268</name>
</gene>
<dbReference type="SUPFAM" id="SSF160651">
    <property type="entry name" value="FLJ32549 C-terminal domain-like"/>
    <property type="match status" value="1"/>
</dbReference>
<protein>
    <submittedName>
        <fullName evidence="2">Uncharacterized protein</fullName>
    </submittedName>
</protein>
<dbReference type="PANTHER" id="PTHR31581:SF1">
    <property type="entry name" value="KICSTOR SUBUNIT 2"/>
    <property type="match status" value="1"/>
</dbReference>
<organism evidence="2 3">
    <name type="scientific">Pythium insidiosum</name>
    <name type="common">Pythiosis disease agent</name>
    <dbReference type="NCBI Taxonomy" id="114742"/>
    <lineage>
        <taxon>Eukaryota</taxon>
        <taxon>Sar</taxon>
        <taxon>Stramenopiles</taxon>
        <taxon>Oomycota</taxon>
        <taxon>Peronosporomycetes</taxon>
        <taxon>Pythiales</taxon>
        <taxon>Pythiaceae</taxon>
        <taxon>Pythium</taxon>
    </lineage>
</organism>
<dbReference type="Gene3D" id="3.30.450.240">
    <property type="match status" value="1"/>
</dbReference>
<dbReference type="GO" id="GO:1904262">
    <property type="term" value="P:negative regulation of TORC1 signaling"/>
    <property type="evidence" value="ECO:0007669"/>
    <property type="project" value="TreeGrafter"/>
</dbReference>
<evidence type="ECO:0000313" key="2">
    <source>
        <dbReference type="EMBL" id="KAJ0405389.1"/>
    </source>
</evidence>
<dbReference type="GO" id="GO:0061462">
    <property type="term" value="P:protein localization to lysosome"/>
    <property type="evidence" value="ECO:0007669"/>
    <property type="project" value="TreeGrafter"/>
</dbReference>
<dbReference type="GO" id="GO:0034198">
    <property type="term" value="P:cellular response to amino acid starvation"/>
    <property type="evidence" value="ECO:0007669"/>
    <property type="project" value="TreeGrafter"/>
</dbReference>
<sequence length="949" mass="102412">MARSMMAARAQDDATAPPPPPRSERSRSIPTRAANANANANAGTGAASPVPSPQLRARGLARRRHAADAPHGAALVTSPIVPPPPPSSRGPRRLHPELVRRHSHSHNHSHPHSDGRPSGPHSAQPVRSAAPSASTPGRQTRPRLFLGANAVMTPLVAGAPSGAPAQASPTSRSAVAALGTSPATALQEDLLHRVFTTCLASVFEALGKFQYQQATAVLQREGDGAGDASDESDSERFDEWKHWDAFRVMVRLLASCESTYHTMLYLQPAVVRSETIDQLYNKLLVLLRHLAEETRAVIQRLQQRERRLAGHSRQHGASPPSEDWSDLTARLTIEDLEFYCALLEQSAEFFALRLPMIEFYRNLATSTSGVSIDPVKSAKVIEQLLQCLAPIDHSLLATLRQSAILELRVVQTAFESDGRIAQYDFTQSVVAMHRCKAALRAWIEHIDALTDYPLFADGDDGDDDYLFSGSTYSNGTSVESSTLHLQVGAGAVPPPPDDREQPPPASSTYTATRRKSLACTPSAEASASVAPSASDATAEHQSTFSRLLSHKGSLLKRGLSVSSLRSLRGSGVSASQPTQPCGTPTNALEHAILGSTPAYTFASSLLTPGGNALNSTQSTAGGTSGFNSTNTRTVAAEMIAAAIAKMEREDGYALPVFQWSSRFYRSLVAKFSLYFHRWLDPLTKRCDPIAPSGLPRALKNAFGFSYLELMDVMLAKGLYRGDESSVSVMLILESDRLENKGARYHPSGYLCPSTSNPAAATATAAASAMASPTSAPSQRIPVQQQPLGASKGGLRGALDPRVQPTPSLSPAKSKRQAVASPPLFLNVEPEAEDDESEDFAPLWGLRGWPAVFSYPHSEPPMQHWPNVVSLIMDNRPALDAASMVTHNERRLKTCYYITRIDPAVHLVLILEGKRRLGEKPTQDFMQAMTDGLRHVGVFVKREQTPPNSS</sequence>
<dbReference type="GO" id="GO:0042149">
    <property type="term" value="P:cellular response to glucose starvation"/>
    <property type="evidence" value="ECO:0007669"/>
    <property type="project" value="TreeGrafter"/>
</dbReference>
<feature type="compositionally biased region" description="Basic residues" evidence="1">
    <location>
        <begin position="101"/>
        <end position="110"/>
    </location>
</feature>
<comment type="caution">
    <text evidence="2">The sequence shown here is derived from an EMBL/GenBank/DDBJ whole genome shotgun (WGS) entry which is preliminary data.</text>
</comment>
<keyword evidence="3" id="KW-1185">Reference proteome</keyword>
<name>A0AAD5QD18_PYTIN</name>
<proteinExistence type="predicted"/>
<reference evidence="2" key="1">
    <citation type="submission" date="2021-12" db="EMBL/GenBank/DDBJ databases">
        <title>Prjna785345.</title>
        <authorList>
            <person name="Rujirawat T."/>
            <person name="Krajaejun T."/>
        </authorList>
    </citation>
    <scope>NUCLEOTIDE SEQUENCE</scope>
    <source>
        <strain evidence="2">Pi057C3</strain>
    </source>
</reference>
<dbReference type="Pfam" id="PF09404">
    <property type="entry name" value="C12orf66_like"/>
    <property type="match status" value="2"/>
</dbReference>
<dbReference type="EMBL" id="JAKCXM010000046">
    <property type="protein sequence ID" value="KAJ0405389.1"/>
    <property type="molecule type" value="Genomic_DNA"/>
</dbReference>
<feature type="region of interest" description="Disordered" evidence="1">
    <location>
        <begin position="786"/>
        <end position="820"/>
    </location>
</feature>
<dbReference type="Gene3D" id="1.10.3450.30">
    <property type="match status" value="2"/>
</dbReference>
<accession>A0AAD5QD18</accession>